<dbReference type="Gene3D" id="2.120.10.60">
    <property type="entry name" value="Tricorn protease N-terminal domain"/>
    <property type="match status" value="1"/>
</dbReference>
<dbReference type="SUPFAM" id="SSF82171">
    <property type="entry name" value="DPP6 N-terminal domain-like"/>
    <property type="match status" value="1"/>
</dbReference>
<dbReference type="CDD" id="cd07562">
    <property type="entry name" value="Peptidase_S41_TRI"/>
    <property type="match status" value="1"/>
</dbReference>
<dbReference type="SUPFAM" id="SSF50156">
    <property type="entry name" value="PDZ domain-like"/>
    <property type="match status" value="1"/>
</dbReference>
<dbReference type="Pfam" id="PF14684">
    <property type="entry name" value="Tricorn_C1"/>
    <property type="match status" value="1"/>
</dbReference>
<dbReference type="Pfam" id="PF26549">
    <property type="entry name" value="Tricorn_N"/>
    <property type="match status" value="1"/>
</dbReference>
<dbReference type="EC" id="3.4.21.-" evidence="7"/>
<dbReference type="PANTHER" id="PTHR43253">
    <property type="entry name" value="TRICORN PROTEASE HOMOLOG 2-RELATED"/>
    <property type="match status" value="1"/>
</dbReference>
<dbReference type="Pfam" id="PF14685">
    <property type="entry name" value="PDZ_Tricorn"/>
    <property type="match status" value="1"/>
</dbReference>
<evidence type="ECO:0000256" key="2">
    <source>
        <dbReference type="ARBA" id="ARBA00008524"/>
    </source>
</evidence>
<evidence type="ECO:0000256" key="5">
    <source>
        <dbReference type="ARBA" id="ARBA00022801"/>
    </source>
</evidence>
<sequence length="1051" mass="115719">MPGYVRFPDVRDDLVVFVADDDLWLVPTEGGRAWRLTAGVAEVGFPRISPDGTQVAFVGEGEGPKEVYLLALDGGSARRITYQGANCTVSAWDAEGRIVYASDVGQPFAGQRWLHRVGTGGGLPERLPFGPASSVSYGPGGGVVIGRNTADPARWKRYRGGTAGSLWIKDGGPFRRLVDLDGNLAAPCWVGERVYFLSDHEGVGNVYSCTERGEDLRRHTDHEDFYARNLATDGSRLVYHAGAELYLLDPGAGSRRIEVHLATSRSQRDRKFVDAAQYLDGATLTPDGSGLAVTARGKAFTFDNWTGSVCQRGERTGVRYRLLTWLNDQQRLIAAASGQGDRELLVLMAGEGAPAAFEAADTGRMTALAVSPVNDQVAITNHRNELLLVNAGDPQTPAVRLDASPFGAIEDPAWSPDGRWLAYACPGSAQTTAIKVCRLDTRETRVVVEPVLRDRAPSFDPGGRYLYFIGARVFNPIDDSLQFGLGFPLGTLPYAIALRADVPPPGKDETEPAESADAADTAERVDIDFDGIERRVVPLEVHEARYARVEGIRGKVLLSYDPIEGIRDTLVNSALLLYDLAEGRQRQLASRISDFLVSRDRSTLLYRVGQRLRVLPAGKDVPDGDGPGPATGWIDLSRVKVSVWPEGEWCQMFREAWRLQLEHFWAEDMAGLDWYGVYDRYKPLVDRVNTRSEFSDLLWEVQGELGTSHAYERGGAYRAQPAYPLAYLGVDWALEPGTGRYLIAGIVHGDPWDPEATSPLNRPGVDVRPGDVLLAVNGQPVGPDSGGPQEQLVNQVGQDVQLTVRRGEQAPTTIEVPALEDERPGRYRDWVRANRRLVHERTAGRVGYVHVPDMRAGGFAEFHRGFLAEYDRDALIVDVRFNGGGWVSGLLLQRLARPRLGFDYPRWGVPEPYLKESPAGPLVGLINERTGSDGDVFAHAFKVLRLGPLIGKRTWGGVIGIQPRHRLADRTITTQPEFSFAFDDVGWQLENYGTSPHIDVDITPEDHAEGRDTQLERAIAVALDQLEARPPHRPDHTVRPRFEAPKLPPRR</sequence>
<dbReference type="PROSITE" id="PS50106">
    <property type="entry name" value="PDZ"/>
    <property type="match status" value="1"/>
</dbReference>
<dbReference type="SUPFAM" id="SSF52096">
    <property type="entry name" value="ClpP/crotonase"/>
    <property type="match status" value="1"/>
</dbReference>
<evidence type="ECO:0000256" key="4">
    <source>
        <dbReference type="ARBA" id="ARBA00022670"/>
    </source>
</evidence>
<dbReference type="InterPro" id="IPR029414">
    <property type="entry name" value="Tricorn_PDZ"/>
</dbReference>
<dbReference type="InterPro" id="IPR001478">
    <property type="entry name" value="PDZ"/>
</dbReference>
<proteinExistence type="inferred from homology"/>
<dbReference type="InterPro" id="IPR028204">
    <property type="entry name" value="Tricorn_C1"/>
</dbReference>
<comment type="caution">
    <text evidence="10">The sequence shown here is derived from an EMBL/GenBank/DDBJ whole genome shotgun (WGS) entry which is preliminary data.</text>
</comment>
<accession>A0ABN3PCC6</accession>
<dbReference type="Gene3D" id="3.30.750.44">
    <property type="match status" value="1"/>
</dbReference>
<dbReference type="InterPro" id="IPR012393">
    <property type="entry name" value="Tricorn_protease"/>
</dbReference>
<evidence type="ECO:0000313" key="10">
    <source>
        <dbReference type="EMBL" id="GAA2575449.1"/>
    </source>
</evidence>
<comment type="similarity">
    <text evidence="2 7">Belongs to the peptidase S41B family.</text>
</comment>
<evidence type="ECO:0000256" key="8">
    <source>
        <dbReference type="SAM" id="MobiDB-lite"/>
    </source>
</evidence>
<dbReference type="SUPFAM" id="SSF69304">
    <property type="entry name" value="Tricorn protease N-terminal domain"/>
    <property type="match status" value="1"/>
</dbReference>
<evidence type="ECO:0000259" key="9">
    <source>
        <dbReference type="PROSITE" id="PS50106"/>
    </source>
</evidence>
<dbReference type="InterPro" id="IPR029045">
    <property type="entry name" value="ClpP/crotonase-like_dom_sf"/>
</dbReference>
<dbReference type="Proteomes" id="UP001501509">
    <property type="component" value="Unassembled WGS sequence"/>
</dbReference>
<name>A0ABN3PCC6_9ACTN</name>
<dbReference type="PANTHER" id="PTHR43253:SF1">
    <property type="entry name" value="TRICORN PROTEASE HOMOLOG 2-RELATED"/>
    <property type="match status" value="1"/>
</dbReference>
<dbReference type="Gene3D" id="3.90.226.10">
    <property type="entry name" value="2-enoyl-CoA Hydratase, Chain A, domain 1"/>
    <property type="match status" value="1"/>
</dbReference>
<reference evidence="10 11" key="1">
    <citation type="journal article" date="2019" name="Int. J. Syst. Evol. Microbiol.">
        <title>The Global Catalogue of Microorganisms (GCM) 10K type strain sequencing project: providing services to taxonomists for standard genome sequencing and annotation.</title>
        <authorList>
            <consortium name="The Broad Institute Genomics Platform"/>
            <consortium name="The Broad Institute Genome Sequencing Center for Infectious Disease"/>
            <person name="Wu L."/>
            <person name="Ma J."/>
        </authorList>
    </citation>
    <scope>NUCLEOTIDE SEQUENCE [LARGE SCALE GENOMIC DNA]</scope>
    <source>
        <strain evidence="10 11">JCM 6833</strain>
    </source>
</reference>
<keyword evidence="5 7" id="KW-0378">Hydrolase</keyword>
<dbReference type="InterPro" id="IPR015943">
    <property type="entry name" value="WD40/YVTN_repeat-like_dom_sf"/>
</dbReference>
<organism evidence="10 11">
    <name type="scientific">Actinomadura fulvescens</name>
    <dbReference type="NCBI Taxonomy" id="46160"/>
    <lineage>
        <taxon>Bacteria</taxon>
        <taxon>Bacillati</taxon>
        <taxon>Actinomycetota</taxon>
        <taxon>Actinomycetes</taxon>
        <taxon>Streptosporangiales</taxon>
        <taxon>Thermomonosporaceae</taxon>
        <taxon>Actinomadura</taxon>
    </lineage>
</organism>
<protein>
    <recommendedName>
        <fullName evidence="7">Tricorn protease homolog</fullName>
        <ecNumber evidence="7">3.4.21.-</ecNumber>
    </recommendedName>
</protein>
<dbReference type="Gene3D" id="2.130.10.10">
    <property type="entry name" value="YVTN repeat-like/Quinoprotein amine dehydrogenase"/>
    <property type="match status" value="1"/>
</dbReference>
<evidence type="ECO:0000256" key="7">
    <source>
        <dbReference type="PIRNR" id="PIRNR036421"/>
    </source>
</evidence>
<feature type="compositionally biased region" description="Basic and acidic residues" evidence="8">
    <location>
        <begin position="1027"/>
        <end position="1044"/>
    </location>
</feature>
<dbReference type="PIRSF" id="PIRSF036421">
    <property type="entry name" value="Tricorn_protease"/>
    <property type="match status" value="1"/>
</dbReference>
<feature type="domain" description="PDZ" evidence="9">
    <location>
        <begin position="728"/>
        <end position="808"/>
    </location>
</feature>
<gene>
    <name evidence="10" type="ORF">GCM10010411_04590</name>
</gene>
<evidence type="ECO:0000256" key="1">
    <source>
        <dbReference type="ARBA" id="ARBA00004496"/>
    </source>
</evidence>
<comment type="function">
    <text evidence="7">Degrades oligopeptides.</text>
</comment>
<comment type="subcellular location">
    <subcellularLocation>
        <location evidence="1 7">Cytoplasm</location>
    </subcellularLocation>
</comment>
<feature type="region of interest" description="Disordered" evidence="8">
    <location>
        <begin position="1027"/>
        <end position="1051"/>
    </location>
</feature>
<keyword evidence="4 7" id="KW-0645">Protease</keyword>
<keyword evidence="11" id="KW-1185">Reference proteome</keyword>
<evidence type="ECO:0000313" key="11">
    <source>
        <dbReference type="Proteomes" id="UP001501509"/>
    </source>
</evidence>
<dbReference type="Pfam" id="PF26550">
    <property type="entry name" value="Tricorn_2nd"/>
    <property type="match status" value="1"/>
</dbReference>
<keyword evidence="6 7" id="KW-0720">Serine protease</keyword>
<keyword evidence="3 7" id="KW-0963">Cytoplasm</keyword>
<dbReference type="EMBL" id="BAAATD010000001">
    <property type="protein sequence ID" value="GAA2575449.1"/>
    <property type="molecule type" value="Genomic_DNA"/>
</dbReference>
<evidence type="ECO:0000256" key="6">
    <source>
        <dbReference type="ARBA" id="ARBA00022825"/>
    </source>
</evidence>
<dbReference type="Gene3D" id="2.30.42.10">
    <property type="match status" value="1"/>
</dbReference>
<dbReference type="InterPro" id="IPR036034">
    <property type="entry name" value="PDZ_sf"/>
</dbReference>
<dbReference type="Pfam" id="PF03572">
    <property type="entry name" value="Peptidase_S41"/>
    <property type="match status" value="1"/>
</dbReference>
<evidence type="ECO:0000256" key="3">
    <source>
        <dbReference type="ARBA" id="ARBA00022490"/>
    </source>
</evidence>
<dbReference type="SMART" id="SM00245">
    <property type="entry name" value="TSPc"/>
    <property type="match status" value="1"/>
</dbReference>
<dbReference type="InterPro" id="IPR005151">
    <property type="entry name" value="Tail-specific_protease"/>
</dbReference>